<dbReference type="Proteomes" id="UP001207468">
    <property type="component" value="Unassembled WGS sequence"/>
</dbReference>
<accession>A0ACC0TUU2</accession>
<evidence type="ECO:0000313" key="2">
    <source>
        <dbReference type="Proteomes" id="UP001207468"/>
    </source>
</evidence>
<sequence length="486" mass="53620">MHSASASLSLSVHRVPSRPSSSASIRTNPSIRARSPALSLDDPVSIRHHMSALKHSIRHQQAQLQHLENLLQRAPRMSVSMSINSSNSPPPSPSPDPHPSPATTPNGNKVRRRSSFDVLQSLAGPDSNLPLPRRDPGPLSQDGIREGVPMDFTAGPSNPPYKRQPSPTRTLSRIPVSSVGNARALADDGVHGAPSRYSQALAVPITTETSHSNVLQPPSPGVDGNRRLSLTPGGTTKVLADLQTGVINARNALENTKAQLRVSQRSVAQLTRQTEDLKEVRERLRLENEGLNNVVSRKERLLQEVLERARKAEAEAVALKAQLKAETTNSKKSLREMETALAESTAVSSKSEREYIALRDSLKGMKSAWRADVDSLREDMRKREENWRNEAETARKKYTKLLEESKARKADVQQVEILREEDTRIRREVEEDFREQIRALKVQVQSSSKASEKAEKTAEHLAGELARLRRLMQSAASEAAPEGSPL</sequence>
<protein>
    <submittedName>
        <fullName evidence="1">Uncharacterized protein</fullName>
    </submittedName>
</protein>
<gene>
    <name evidence="1" type="ORF">F5148DRAFT_987255</name>
</gene>
<dbReference type="EMBL" id="JAGFNK010000454">
    <property type="protein sequence ID" value="KAI9450074.1"/>
    <property type="molecule type" value="Genomic_DNA"/>
</dbReference>
<comment type="caution">
    <text evidence="1">The sequence shown here is derived from an EMBL/GenBank/DDBJ whole genome shotgun (WGS) entry which is preliminary data.</text>
</comment>
<organism evidence="1 2">
    <name type="scientific">Russula earlei</name>
    <dbReference type="NCBI Taxonomy" id="71964"/>
    <lineage>
        <taxon>Eukaryota</taxon>
        <taxon>Fungi</taxon>
        <taxon>Dikarya</taxon>
        <taxon>Basidiomycota</taxon>
        <taxon>Agaricomycotina</taxon>
        <taxon>Agaricomycetes</taxon>
        <taxon>Russulales</taxon>
        <taxon>Russulaceae</taxon>
        <taxon>Russula</taxon>
    </lineage>
</organism>
<name>A0ACC0TUU2_9AGAM</name>
<reference evidence="1" key="1">
    <citation type="submission" date="2021-03" db="EMBL/GenBank/DDBJ databases">
        <title>Evolutionary priming and transition to the ectomycorrhizal habit in an iconic lineage of mushroom-forming fungi: is preadaptation a requirement?</title>
        <authorList>
            <consortium name="DOE Joint Genome Institute"/>
            <person name="Looney B.P."/>
            <person name="Miyauchi S."/>
            <person name="Morin E."/>
            <person name="Drula E."/>
            <person name="Courty P.E."/>
            <person name="Chicoki N."/>
            <person name="Fauchery L."/>
            <person name="Kohler A."/>
            <person name="Kuo A."/>
            <person name="LaButti K."/>
            <person name="Pangilinan J."/>
            <person name="Lipzen A."/>
            <person name="Riley R."/>
            <person name="Andreopoulos W."/>
            <person name="He G."/>
            <person name="Johnson J."/>
            <person name="Barry K.W."/>
            <person name="Grigoriev I.V."/>
            <person name="Nagy L."/>
            <person name="Hibbett D."/>
            <person name="Henrissat B."/>
            <person name="Matheny P.B."/>
            <person name="Labbe J."/>
            <person name="Martin A.F."/>
        </authorList>
    </citation>
    <scope>NUCLEOTIDE SEQUENCE</scope>
    <source>
        <strain evidence="1">BPL698</strain>
    </source>
</reference>
<proteinExistence type="predicted"/>
<keyword evidence="2" id="KW-1185">Reference proteome</keyword>
<evidence type="ECO:0000313" key="1">
    <source>
        <dbReference type="EMBL" id="KAI9450074.1"/>
    </source>
</evidence>